<dbReference type="InterPro" id="IPR027417">
    <property type="entry name" value="P-loop_NTPase"/>
</dbReference>
<dbReference type="GO" id="GO:0005524">
    <property type="term" value="F:ATP binding"/>
    <property type="evidence" value="ECO:0007669"/>
    <property type="project" value="UniProtKB-KW"/>
</dbReference>
<dbReference type="InterPro" id="IPR050093">
    <property type="entry name" value="ABC_SmlMolc_Importer"/>
</dbReference>
<dbReference type="GO" id="GO:0016887">
    <property type="term" value="F:ATP hydrolysis activity"/>
    <property type="evidence" value="ECO:0007669"/>
    <property type="project" value="InterPro"/>
</dbReference>
<name>A0A0W8E426_9ZZZZ</name>
<dbReference type="SUPFAM" id="SSF52540">
    <property type="entry name" value="P-loop containing nucleoside triphosphate hydrolases"/>
    <property type="match status" value="1"/>
</dbReference>
<dbReference type="PANTHER" id="PTHR42781">
    <property type="entry name" value="SPERMIDINE/PUTRESCINE IMPORT ATP-BINDING PROTEIN POTA"/>
    <property type="match status" value="1"/>
</dbReference>
<dbReference type="Gene3D" id="3.40.50.300">
    <property type="entry name" value="P-loop containing nucleotide triphosphate hydrolases"/>
    <property type="match status" value="1"/>
</dbReference>
<protein>
    <submittedName>
        <fullName evidence="5">Ferric iron abc transporter, atp-binding protein</fullName>
    </submittedName>
</protein>
<evidence type="ECO:0000256" key="3">
    <source>
        <dbReference type="ARBA" id="ARBA00022840"/>
    </source>
</evidence>
<dbReference type="InterPro" id="IPR017871">
    <property type="entry name" value="ABC_transporter-like_CS"/>
</dbReference>
<proteinExistence type="predicted"/>
<dbReference type="PROSITE" id="PS50893">
    <property type="entry name" value="ABC_TRANSPORTER_2"/>
    <property type="match status" value="1"/>
</dbReference>
<reference evidence="5" key="1">
    <citation type="journal article" date="2015" name="Proc. Natl. Acad. Sci. U.S.A.">
        <title>Networks of energetic and metabolic interactions define dynamics in microbial communities.</title>
        <authorList>
            <person name="Embree M."/>
            <person name="Liu J.K."/>
            <person name="Al-Bassam M.M."/>
            <person name="Zengler K."/>
        </authorList>
    </citation>
    <scope>NUCLEOTIDE SEQUENCE</scope>
</reference>
<dbReference type="InterPro" id="IPR003439">
    <property type="entry name" value="ABC_transporter-like_ATP-bd"/>
</dbReference>
<dbReference type="SMART" id="SM00382">
    <property type="entry name" value="AAA"/>
    <property type="match status" value="1"/>
</dbReference>
<keyword evidence="3 5" id="KW-0067">ATP-binding</keyword>
<dbReference type="PANTHER" id="PTHR42781:SF4">
    <property type="entry name" value="SPERMIDINE_PUTRESCINE IMPORT ATP-BINDING PROTEIN POTA"/>
    <property type="match status" value="1"/>
</dbReference>
<dbReference type="AlphaFoldDB" id="A0A0W8E426"/>
<dbReference type="PROSITE" id="PS00211">
    <property type="entry name" value="ABC_TRANSPORTER_1"/>
    <property type="match status" value="1"/>
</dbReference>
<feature type="domain" description="ABC transporter" evidence="4">
    <location>
        <begin position="2"/>
        <end position="215"/>
    </location>
</feature>
<organism evidence="5">
    <name type="scientific">hydrocarbon metagenome</name>
    <dbReference type="NCBI Taxonomy" id="938273"/>
    <lineage>
        <taxon>unclassified sequences</taxon>
        <taxon>metagenomes</taxon>
        <taxon>ecological metagenomes</taxon>
    </lineage>
</organism>
<dbReference type="Pfam" id="PF00005">
    <property type="entry name" value="ABC_tran"/>
    <property type="match status" value="1"/>
</dbReference>
<keyword evidence="2" id="KW-0547">Nucleotide-binding</keyword>
<evidence type="ECO:0000256" key="2">
    <source>
        <dbReference type="ARBA" id="ARBA00022741"/>
    </source>
</evidence>
<evidence type="ECO:0000256" key="1">
    <source>
        <dbReference type="ARBA" id="ARBA00022448"/>
    </source>
</evidence>
<comment type="caution">
    <text evidence="5">The sequence shown here is derived from an EMBL/GenBank/DDBJ whole genome shotgun (WGS) entry which is preliminary data.</text>
</comment>
<dbReference type="EMBL" id="LNQE01001882">
    <property type="protein sequence ID" value="KUG03380.1"/>
    <property type="molecule type" value="Genomic_DNA"/>
</dbReference>
<evidence type="ECO:0000259" key="4">
    <source>
        <dbReference type="PROSITE" id="PS50893"/>
    </source>
</evidence>
<accession>A0A0W8E426</accession>
<keyword evidence="1" id="KW-0813">Transport</keyword>
<evidence type="ECO:0000313" key="5">
    <source>
        <dbReference type="EMBL" id="KUG03380.1"/>
    </source>
</evidence>
<dbReference type="InterPro" id="IPR003593">
    <property type="entry name" value="AAA+_ATPase"/>
</dbReference>
<gene>
    <name evidence="5" type="ORF">ASZ90_019168</name>
</gene>
<sequence>MLKITDVSKSFARIKAVDNVSLQLNTGEWRILFGPSGCGKTTLLRLISGLEIPDQGSIHLGEQEVSGAGWAAPPWERRVGFVFQESALWPHMRVEENIAFGMHRLSKVHRLEFIQQILEKTGLVALRQKYPQQLSGGQSRRVALARALAAQPEYLLLDEPLTNLDEAAAAELLELIKEAARDSGAVMLYVTHNRQEAEMLEAPIIRMQQGRLLAD</sequence>